<dbReference type="CDD" id="cd02803">
    <property type="entry name" value="OYE_like_FMN_family"/>
    <property type="match status" value="1"/>
</dbReference>
<keyword evidence="2" id="KW-0560">Oxidoreductase</keyword>
<evidence type="ECO:0000313" key="4">
    <source>
        <dbReference type="EMBL" id="MFF3221382.1"/>
    </source>
</evidence>
<name>A0ABW6QJJ5_9NOCA</name>
<evidence type="ECO:0000259" key="3">
    <source>
        <dbReference type="Pfam" id="PF00724"/>
    </source>
</evidence>
<reference evidence="4 5" key="1">
    <citation type="submission" date="2024-10" db="EMBL/GenBank/DDBJ databases">
        <title>The Natural Products Discovery Center: Release of the First 8490 Sequenced Strains for Exploring Actinobacteria Biosynthetic Diversity.</title>
        <authorList>
            <person name="Kalkreuter E."/>
            <person name="Kautsar S.A."/>
            <person name="Yang D."/>
            <person name="Bader C.D."/>
            <person name="Teijaro C.N."/>
            <person name="Fluegel L."/>
            <person name="Davis C.M."/>
            <person name="Simpson J.R."/>
            <person name="Lauterbach L."/>
            <person name="Steele A.D."/>
            <person name="Gui C."/>
            <person name="Meng S."/>
            <person name="Li G."/>
            <person name="Viehrig K."/>
            <person name="Ye F."/>
            <person name="Su P."/>
            <person name="Kiefer A.F."/>
            <person name="Nichols A."/>
            <person name="Cepeda A.J."/>
            <person name="Yan W."/>
            <person name="Fan B."/>
            <person name="Jiang Y."/>
            <person name="Adhikari A."/>
            <person name="Zheng C.-J."/>
            <person name="Schuster L."/>
            <person name="Cowan T.M."/>
            <person name="Smanski M.J."/>
            <person name="Chevrette M.G."/>
            <person name="De Carvalho L.P.S."/>
            <person name="Shen B."/>
        </authorList>
    </citation>
    <scope>NUCLEOTIDE SEQUENCE [LARGE SCALE GENOMIC DNA]</scope>
    <source>
        <strain evidence="4 5">NPDC003040</strain>
    </source>
</reference>
<keyword evidence="1" id="KW-0285">Flavoprotein</keyword>
<dbReference type="PANTHER" id="PTHR43656:SF2">
    <property type="entry name" value="BINDING OXIDOREDUCTASE, PUTATIVE (AFU_ORTHOLOGUE AFUA_2G08260)-RELATED"/>
    <property type="match status" value="1"/>
</dbReference>
<accession>A0ABW6QJJ5</accession>
<dbReference type="Gene3D" id="3.20.20.70">
    <property type="entry name" value="Aldolase class I"/>
    <property type="match status" value="1"/>
</dbReference>
<dbReference type="InterPro" id="IPR001155">
    <property type="entry name" value="OxRdtase_FMN_N"/>
</dbReference>
<proteinExistence type="predicted"/>
<comment type="caution">
    <text evidence="4">The sequence shown here is derived from an EMBL/GenBank/DDBJ whole genome shotgun (WGS) entry which is preliminary data.</text>
</comment>
<evidence type="ECO:0000256" key="2">
    <source>
        <dbReference type="ARBA" id="ARBA00023002"/>
    </source>
</evidence>
<protein>
    <submittedName>
        <fullName evidence="4">NADH:flavin oxidoreductase</fullName>
    </submittedName>
</protein>
<gene>
    <name evidence="4" type="ORF">ACFYV7_01180</name>
</gene>
<evidence type="ECO:0000313" key="5">
    <source>
        <dbReference type="Proteomes" id="UP001601948"/>
    </source>
</evidence>
<dbReference type="EMBL" id="JBIAPI010000001">
    <property type="protein sequence ID" value="MFF3221382.1"/>
    <property type="molecule type" value="Genomic_DNA"/>
</dbReference>
<sequence length="394" mass="42633">MPHDAFQPAMLGPVQLRNRIIKAATFEGRTPDALVTDELIDFHRAVAAGGAGLTTVAYCAVAPEGRTDRHQIWMRPEAVPGLRRLTDAVHREGGAVSAQLGHAGPVANAASNRAPALAPSKQFSPISLRLTHTATAADIRRIIAAHARAARLAVDAGFDAVELHFGHNYLISSFLSPALNKRSDEFGGALVHRAELARQTADAVRQEVGDEIAVLAKFNMDDGVRGGFGGDESLSVARWLARDGNLDALELTVGSSLRNPMYLFRGDVPLREFADQFPPPQRWGIRFAGRRFLRTYPYQEAYLLEQALRFRAELDLPLVLLGGIASRGAIETAMSHGFEFVAMARALLHDPGLVDRLQADAASVSGCTHCNRCMPTIYRGTHCVLTSPVPDPAI</sequence>
<dbReference type="PANTHER" id="PTHR43656">
    <property type="entry name" value="BINDING OXIDOREDUCTASE, PUTATIVE (AFU_ORTHOLOGUE AFUA_2G08260)-RELATED"/>
    <property type="match status" value="1"/>
</dbReference>
<dbReference type="InterPro" id="IPR013785">
    <property type="entry name" value="Aldolase_TIM"/>
</dbReference>
<dbReference type="SUPFAM" id="SSF51395">
    <property type="entry name" value="FMN-linked oxidoreductases"/>
    <property type="match status" value="1"/>
</dbReference>
<evidence type="ECO:0000256" key="1">
    <source>
        <dbReference type="ARBA" id="ARBA00022630"/>
    </source>
</evidence>
<dbReference type="Proteomes" id="UP001601948">
    <property type="component" value="Unassembled WGS sequence"/>
</dbReference>
<keyword evidence="5" id="KW-1185">Reference proteome</keyword>
<dbReference type="Pfam" id="PF00724">
    <property type="entry name" value="Oxidored_FMN"/>
    <property type="match status" value="1"/>
</dbReference>
<dbReference type="InterPro" id="IPR051799">
    <property type="entry name" value="NADH_flavin_oxidoreductase"/>
</dbReference>
<dbReference type="RefSeq" id="WP_387712376.1">
    <property type="nucleotide sequence ID" value="NZ_JBIAPI010000001.1"/>
</dbReference>
<feature type="domain" description="NADH:flavin oxidoreductase/NADH oxidase N-terminal" evidence="3">
    <location>
        <begin position="6"/>
        <end position="235"/>
    </location>
</feature>
<organism evidence="4 5">
    <name type="scientific">Nocardia suismassiliense</name>
    <dbReference type="NCBI Taxonomy" id="2077092"/>
    <lineage>
        <taxon>Bacteria</taxon>
        <taxon>Bacillati</taxon>
        <taxon>Actinomycetota</taxon>
        <taxon>Actinomycetes</taxon>
        <taxon>Mycobacteriales</taxon>
        <taxon>Nocardiaceae</taxon>
        <taxon>Nocardia</taxon>
    </lineage>
</organism>